<comment type="caution">
    <text evidence="2">The sequence shown here is derived from an EMBL/GenBank/DDBJ whole genome shotgun (WGS) entry which is preliminary data.</text>
</comment>
<evidence type="ECO:0000256" key="1">
    <source>
        <dbReference type="SAM" id="Phobius"/>
    </source>
</evidence>
<dbReference type="RefSeq" id="XP_024712228.1">
    <property type="nucleotide sequence ID" value="XM_024859559.1"/>
</dbReference>
<dbReference type="OrthoDB" id="4090746at2759"/>
<evidence type="ECO:0000313" key="3">
    <source>
        <dbReference type="Proteomes" id="UP000241107"/>
    </source>
</evidence>
<dbReference type="GeneID" id="36567624"/>
<name>A0A2P7YII7_9ASCO</name>
<feature type="transmembrane region" description="Helical" evidence="1">
    <location>
        <begin position="112"/>
        <end position="136"/>
    </location>
</feature>
<sequence length="142" mass="16071">MSWGEPLVHLDENVSVLFIISTLVLLAGDKKYLFVVSPDDSVETTLSSLFKICSQRAHEPLEYGNIDHLQLPNGRKLRPLQFGHPILAFIGQDDRILVKMRFSWQRELADGMAYFVVFFVLAALVLFVVLQLALIARSLRTA</sequence>
<organism evidence="2 3">
    <name type="scientific">Candidozyma pseudohaemuli</name>
    <dbReference type="NCBI Taxonomy" id="418784"/>
    <lineage>
        <taxon>Eukaryota</taxon>
        <taxon>Fungi</taxon>
        <taxon>Dikarya</taxon>
        <taxon>Ascomycota</taxon>
        <taxon>Saccharomycotina</taxon>
        <taxon>Pichiomycetes</taxon>
        <taxon>Metschnikowiaceae</taxon>
        <taxon>Candidozyma</taxon>
    </lineage>
</organism>
<keyword evidence="1" id="KW-1133">Transmembrane helix</keyword>
<keyword evidence="1" id="KW-0812">Transmembrane</keyword>
<evidence type="ECO:0000313" key="2">
    <source>
        <dbReference type="EMBL" id="PSK35755.1"/>
    </source>
</evidence>
<dbReference type="AlphaFoldDB" id="A0A2P7YII7"/>
<dbReference type="EMBL" id="PYFQ01000013">
    <property type="protein sequence ID" value="PSK35755.1"/>
    <property type="molecule type" value="Genomic_DNA"/>
</dbReference>
<gene>
    <name evidence="2" type="ORF">C7M61_004236</name>
</gene>
<reference evidence="2 3" key="1">
    <citation type="submission" date="2018-03" db="EMBL/GenBank/DDBJ databases">
        <title>Candida pseudohaemulonii genome assembly and annotation.</title>
        <authorList>
            <person name="Munoz J.F."/>
            <person name="Gade L.G."/>
            <person name="Chow N.A."/>
            <person name="Litvintseva A.P."/>
            <person name="Loparev V.N."/>
            <person name="Cuomo C.A."/>
        </authorList>
    </citation>
    <scope>NUCLEOTIDE SEQUENCE [LARGE SCALE GENOMIC DNA]</scope>
    <source>
        <strain evidence="2 3">B12108</strain>
    </source>
</reference>
<accession>A0A2P7YII7</accession>
<dbReference type="Proteomes" id="UP000241107">
    <property type="component" value="Unassembled WGS sequence"/>
</dbReference>
<keyword evidence="1" id="KW-0472">Membrane</keyword>
<protein>
    <submittedName>
        <fullName evidence="2">Uncharacterized protein</fullName>
    </submittedName>
</protein>
<proteinExistence type="predicted"/>
<keyword evidence="3" id="KW-1185">Reference proteome</keyword>
<dbReference type="VEuPathDB" id="FungiDB:C7M61_004236"/>